<accession>T1EYQ8</accession>
<evidence type="ECO:0000259" key="1">
    <source>
        <dbReference type="Pfam" id="PF07679"/>
    </source>
</evidence>
<dbReference type="InterPro" id="IPR013783">
    <property type="entry name" value="Ig-like_fold"/>
</dbReference>
<dbReference type="EMBL" id="KB095812">
    <property type="protein sequence ID" value="ESO11843.1"/>
    <property type="molecule type" value="Genomic_DNA"/>
</dbReference>
<feature type="domain" description="Immunoglobulin I-set" evidence="1">
    <location>
        <begin position="3"/>
        <end position="53"/>
    </location>
</feature>
<dbReference type="Gene3D" id="2.60.40.10">
    <property type="entry name" value="Immunoglobulins"/>
    <property type="match status" value="1"/>
</dbReference>
<dbReference type="Pfam" id="PF07679">
    <property type="entry name" value="I-set"/>
    <property type="match status" value="1"/>
</dbReference>
<dbReference type="InterPro" id="IPR013098">
    <property type="entry name" value="Ig_I-set"/>
</dbReference>
<reference evidence="4" key="1">
    <citation type="submission" date="2012-12" db="EMBL/GenBank/DDBJ databases">
        <authorList>
            <person name="Hellsten U."/>
            <person name="Grimwood J."/>
            <person name="Chapman J.A."/>
            <person name="Shapiro H."/>
            <person name="Aerts A."/>
            <person name="Otillar R.P."/>
            <person name="Terry A.Y."/>
            <person name="Boore J.L."/>
            <person name="Simakov O."/>
            <person name="Marletaz F."/>
            <person name="Cho S.-J."/>
            <person name="Edsinger-Gonzales E."/>
            <person name="Havlak P."/>
            <person name="Kuo D.-H."/>
            <person name="Larsson T."/>
            <person name="Lv J."/>
            <person name="Arendt D."/>
            <person name="Savage R."/>
            <person name="Osoegawa K."/>
            <person name="de Jong P."/>
            <person name="Lindberg D.R."/>
            <person name="Seaver E.C."/>
            <person name="Weisblat D.A."/>
            <person name="Putnam N.H."/>
            <person name="Grigoriev I.V."/>
            <person name="Rokhsar D.S."/>
        </authorList>
    </citation>
    <scope>NUCLEOTIDE SEQUENCE</scope>
</reference>
<proteinExistence type="predicted"/>
<dbReference type="GeneID" id="20201708"/>
<reference evidence="2 4" key="2">
    <citation type="journal article" date="2013" name="Nature">
        <title>Insights into bilaterian evolution from three spiralian genomes.</title>
        <authorList>
            <person name="Simakov O."/>
            <person name="Marletaz F."/>
            <person name="Cho S.J."/>
            <person name="Edsinger-Gonzales E."/>
            <person name="Havlak P."/>
            <person name="Hellsten U."/>
            <person name="Kuo D.H."/>
            <person name="Larsson T."/>
            <person name="Lv J."/>
            <person name="Arendt D."/>
            <person name="Savage R."/>
            <person name="Osoegawa K."/>
            <person name="de Jong P."/>
            <person name="Grimwood J."/>
            <person name="Chapman J.A."/>
            <person name="Shapiro H."/>
            <person name="Aerts A."/>
            <person name="Otillar R.P."/>
            <person name="Terry A.Y."/>
            <person name="Boore J.L."/>
            <person name="Grigoriev I.V."/>
            <person name="Lindberg D.R."/>
            <person name="Seaver E.C."/>
            <person name="Weisblat D.A."/>
            <person name="Putnam N.H."/>
            <person name="Rokhsar D.S."/>
        </authorList>
    </citation>
    <scope>NUCLEOTIDE SEQUENCE</scope>
</reference>
<protein>
    <recommendedName>
        <fullName evidence="1">Immunoglobulin I-set domain-containing protein</fullName>
    </recommendedName>
</protein>
<evidence type="ECO:0000313" key="4">
    <source>
        <dbReference type="Proteomes" id="UP000015101"/>
    </source>
</evidence>
<dbReference type="CTD" id="20201708"/>
<keyword evidence="4" id="KW-1185">Reference proteome</keyword>
<dbReference type="EnsemblMetazoa" id="HelroT166914">
    <property type="protein sequence ID" value="HelroP166914"/>
    <property type="gene ID" value="HelroG166914"/>
</dbReference>
<dbReference type="InParanoid" id="T1EYQ8"/>
<name>T1EYQ8_HELRO</name>
<dbReference type="Proteomes" id="UP000015101">
    <property type="component" value="Unassembled WGS sequence"/>
</dbReference>
<organism evidence="3 4">
    <name type="scientific">Helobdella robusta</name>
    <name type="common">Californian leech</name>
    <dbReference type="NCBI Taxonomy" id="6412"/>
    <lineage>
        <taxon>Eukaryota</taxon>
        <taxon>Metazoa</taxon>
        <taxon>Spiralia</taxon>
        <taxon>Lophotrochozoa</taxon>
        <taxon>Annelida</taxon>
        <taxon>Clitellata</taxon>
        <taxon>Hirudinea</taxon>
        <taxon>Rhynchobdellida</taxon>
        <taxon>Glossiphoniidae</taxon>
        <taxon>Helobdella</taxon>
    </lineage>
</organism>
<dbReference type="HOGENOM" id="CLU_1671220_0_0_1"/>
<reference evidence="3" key="3">
    <citation type="submission" date="2015-06" db="UniProtKB">
        <authorList>
            <consortium name="EnsemblMetazoa"/>
        </authorList>
    </citation>
    <scope>IDENTIFICATION</scope>
</reference>
<gene>
    <name evidence="3" type="primary">20201708</name>
    <name evidence="2" type="ORF">HELRODRAFT_166914</name>
</gene>
<dbReference type="RefSeq" id="XP_009010331.1">
    <property type="nucleotide sequence ID" value="XM_009012083.1"/>
</dbReference>
<dbReference type="InterPro" id="IPR036179">
    <property type="entry name" value="Ig-like_dom_sf"/>
</dbReference>
<evidence type="ECO:0000313" key="3">
    <source>
        <dbReference type="EnsemblMetazoa" id="HelroP166914"/>
    </source>
</evidence>
<evidence type="ECO:0000313" key="2">
    <source>
        <dbReference type="EMBL" id="ESO11843.1"/>
    </source>
</evidence>
<dbReference type="SUPFAM" id="SSF48726">
    <property type="entry name" value="Immunoglobulin"/>
    <property type="match status" value="1"/>
</dbReference>
<sequence length="158" mass="18069">MPLVSGGRIQIDENEDESFILSIDNVNEDDSGCYQCTVSNEFGQSNSLAALIVNGGTRPCHLKCTYIAGHWNRQEHRTANLARKLARFNIDVVALNEIRFFAFTHFYSAELIDHFLKEQEFTENKIVQYNAGEQKKAARQSKYLELNKRLTKILPTNI</sequence>
<dbReference type="KEGG" id="hro:HELRODRAFT_166914"/>
<dbReference type="EMBL" id="AMQM01002596">
    <property type="status" value="NOT_ANNOTATED_CDS"/>
    <property type="molecule type" value="Genomic_DNA"/>
</dbReference>
<dbReference type="AlphaFoldDB" id="T1EYQ8"/>